<gene>
    <name evidence="2" type="ORF">SLS56_007519</name>
</gene>
<name>A0ABR3SN87_9PEZI</name>
<keyword evidence="3" id="KW-1185">Reference proteome</keyword>
<dbReference type="Proteomes" id="UP001521116">
    <property type="component" value="Unassembled WGS sequence"/>
</dbReference>
<reference evidence="2 3" key="1">
    <citation type="submission" date="2024-02" db="EMBL/GenBank/DDBJ databases">
        <title>De novo assembly and annotation of 12 fungi associated with fruit tree decline syndrome in Ontario, Canada.</title>
        <authorList>
            <person name="Sulman M."/>
            <person name="Ellouze W."/>
            <person name="Ilyukhin E."/>
        </authorList>
    </citation>
    <scope>NUCLEOTIDE SEQUENCE [LARGE SCALE GENOMIC DNA]</scope>
    <source>
        <strain evidence="2 3">M1-105</strain>
    </source>
</reference>
<protein>
    <submittedName>
        <fullName evidence="2">Uncharacterized protein</fullName>
    </submittedName>
</protein>
<dbReference type="EMBL" id="JAJVDC020000099">
    <property type="protein sequence ID" value="KAL1625092.1"/>
    <property type="molecule type" value="Genomic_DNA"/>
</dbReference>
<organism evidence="2 3">
    <name type="scientific">Neofusicoccum ribis</name>
    <dbReference type="NCBI Taxonomy" id="45134"/>
    <lineage>
        <taxon>Eukaryota</taxon>
        <taxon>Fungi</taxon>
        <taxon>Dikarya</taxon>
        <taxon>Ascomycota</taxon>
        <taxon>Pezizomycotina</taxon>
        <taxon>Dothideomycetes</taxon>
        <taxon>Dothideomycetes incertae sedis</taxon>
        <taxon>Botryosphaeriales</taxon>
        <taxon>Botryosphaeriaceae</taxon>
        <taxon>Neofusicoccum</taxon>
    </lineage>
</organism>
<sequence length="383" mass="43210">MANTLQLHTPERVVILTGPRDSDPSDQRSSICCVADRVRELLVNVDDLACKKEVVIAGGWNFSKDTMSALEAQYGKLDLESAIDTETDEPVRSGDLTRARSQSSAAKNTLKKHELEWSLAINLIKTILDKIKGLHSLEWETDLPFSQELWAVIPDTIQKLNLNLFVPDAETRDAHEPHPDYFAHDDLKHVTSFEHLKILRVYNMVDSFQPFLWEAVWKNSGLVTLELGMKDKPITRDSDNGGKPMPVIDRNWEYHPERVATDTYRGREGDGMLHHQYGHGEYLDRVAISKARNAVMHTVGELQSMPVTTLRLANFVVDDTSFVKFFDNLGTIVFCDSCVDAGFVLPKHLNSKVRIFTRANGLGELIEGPEDEEEARKVIQADS</sequence>
<feature type="region of interest" description="Disordered" evidence="1">
    <location>
        <begin position="85"/>
        <end position="105"/>
    </location>
</feature>
<evidence type="ECO:0000256" key="1">
    <source>
        <dbReference type="SAM" id="MobiDB-lite"/>
    </source>
</evidence>
<evidence type="ECO:0000313" key="2">
    <source>
        <dbReference type="EMBL" id="KAL1625092.1"/>
    </source>
</evidence>
<comment type="caution">
    <text evidence="2">The sequence shown here is derived from an EMBL/GenBank/DDBJ whole genome shotgun (WGS) entry which is preliminary data.</text>
</comment>
<proteinExistence type="predicted"/>
<feature type="compositionally biased region" description="Basic and acidic residues" evidence="1">
    <location>
        <begin position="89"/>
        <end position="98"/>
    </location>
</feature>
<evidence type="ECO:0000313" key="3">
    <source>
        <dbReference type="Proteomes" id="UP001521116"/>
    </source>
</evidence>
<accession>A0ABR3SN87</accession>